<dbReference type="Proteomes" id="UP000664169">
    <property type="component" value="Unassembled WGS sequence"/>
</dbReference>
<evidence type="ECO:0000313" key="2">
    <source>
        <dbReference type="EMBL" id="CAF9908948.1"/>
    </source>
</evidence>
<feature type="region of interest" description="Disordered" evidence="1">
    <location>
        <begin position="111"/>
        <end position="138"/>
    </location>
</feature>
<name>A0A8H3I8I5_9LECA</name>
<protein>
    <submittedName>
        <fullName evidence="2">Uncharacterized protein</fullName>
    </submittedName>
</protein>
<organism evidence="2 3">
    <name type="scientific">Gomphillus americanus</name>
    <dbReference type="NCBI Taxonomy" id="1940652"/>
    <lineage>
        <taxon>Eukaryota</taxon>
        <taxon>Fungi</taxon>
        <taxon>Dikarya</taxon>
        <taxon>Ascomycota</taxon>
        <taxon>Pezizomycotina</taxon>
        <taxon>Lecanoromycetes</taxon>
        <taxon>OSLEUM clade</taxon>
        <taxon>Ostropomycetidae</taxon>
        <taxon>Ostropales</taxon>
        <taxon>Graphidaceae</taxon>
        <taxon>Gomphilloideae</taxon>
        <taxon>Gomphillus</taxon>
    </lineage>
</organism>
<feature type="compositionally biased region" description="Acidic residues" evidence="1">
    <location>
        <begin position="119"/>
        <end position="128"/>
    </location>
</feature>
<evidence type="ECO:0000256" key="1">
    <source>
        <dbReference type="SAM" id="MobiDB-lite"/>
    </source>
</evidence>
<keyword evidence="3" id="KW-1185">Reference proteome</keyword>
<accession>A0A8H3I8I5</accession>
<evidence type="ECO:0000313" key="3">
    <source>
        <dbReference type="Proteomes" id="UP000664169"/>
    </source>
</evidence>
<comment type="caution">
    <text evidence="2">The sequence shown here is derived from an EMBL/GenBank/DDBJ whole genome shotgun (WGS) entry which is preliminary data.</text>
</comment>
<gene>
    <name evidence="2" type="ORF">GOMPHAMPRED_006361</name>
</gene>
<reference evidence="2" key="1">
    <citation type="submission" date="2021-03" db="EMBL/GenBank/DDBJ databases">
        <authorList>
            <person name="Tagirdzhanova G."/>
        </authorList>
    </citation>
    <scope>NUCLEOTIDE SEQUENCE</scope>
</reference>
<dbReference type="EMBL" id="CAJPDQ010000004">
    <property type="protein sequence ID" value="CAF9908948.1"/>
    <property type="molecule type" value="Genomic_DNA"/>
</dbReference>
<proteinExistence type="predicted"/>
<dbReference type="AlphaFoldDB" id="A0A8H3I8I5"/>
<sequence length="252" mass="29303">MSVIVLRWSPESNRIVVAGRRGLILIDADSKQELLRDHNAIWMGFSEDGISLMMWHAGLSHSEKDIATPQIALFRQESYHTQCVPDDETEYEQLDQEDHFKERGSFPKAIWTDHHGQSADDDVDEEEEDKSKKQLPPLGNCKVQAGKWTEWNIIKSHGRRLEHFHPRLFYFNSRFLVIAGASSRHWFSSSLMIRVWDRVSGRRMEPVQYPDNCPPLRIQGNTLYTARGVMTIEPDSIRLGSQNEYFFDGEWL</sequence>